<dbReference type="EMBL" id="CAFZ01000485">
    <property type="protein sequence ID" value="CCA75623.1"/>
    <property type="molecule type" value="Genomic_DNA"/>
</dbReference>
<name>G4TWD0_SERID</name>
<dbReference type="InParanoid" id="G4TWD0"/>
<organism evidence="1 2">
    <name type="scientific">Serendipita indica (strain DSM 11827)</name>
    <name type="common">Root endophyte fungus</name>
    <name type="synonym">Piriformospora indica</name>
    <dbReference type="NCBI Taxonomy" id="1109443"/>
    <lineage>
        <taxon>Eukaryota</taxon>
        <taxon>Fungi</taxon>
        <taxon>Dikarya</taxon>
        <taxon>Basidiomycota</taxon>
        <taxon>Agaricomycotina</taxon>
        <taxon>Agaricomycetes</taxon>
        <taxon>Sebacinales</taxon>
        <taxon>Serendipitaceae</taxon>
        <taxon>Serendipita</taxon>
    </lineage>
</organism>
<dbReference type="Proteomes" id="UP000007148">
    <property type="component" value="Unassembled WGS sequence"/>
</dbReference>
<protein>
    <recommendedName>
        <fullName evidence="3">F-box domain-containing protein</fullName>
    </recommendedName>
</protein>
<evidence type="ECO:0000313" key="2">
    <source>
        <dbReference type="Proteomes" id="UP000007148"/>
    </source>
</evidence>
<dbReference type="OrthoDB" id="3134817at2759"/>
<dbReference type="AlphaFoldDB" id="G4TWD0"/>
<reference evidence="1 2" key="1">
    <citation type="journal article" date="2011" name="PLoS Pathog.">
        <title>Endophytic Life Strategies Decoded by Genome and Transcriptome Analyses of the Mutualistic Root Symbiont Piriformospora indica.</title>
        <authorList>
            <person name="Zuccaro A."/>
            <person name="Lahrmann U."/>
            <person name="Guldener U."/>
            <person name="Langen G."/>
            <person name="Pfiffi S."/>
            <person name="Biedenkopf D."/>
            <person name="Wong P."/>
            <person name="Samans B."/>
            <person name="Grimm C."/>
            <person name="Basiewicz M."/>
            <person name="Murat C."/>
            <person name="Martin F."/>
            <person name="Kogel K.H."/>
        </authorList>
    </citation>
    <scope>NUCLEOTIDE SEQUENCE [LARGE SCALE GENOMIC DNA]</scope>
    <source>
        <strain evidence="1 2">DSM 11827</strain>
    </source>
</reference>
<keyword evidence="2" id="KW-1185">Reference proteome</keyword>
<dbReference type="Gene3D" id="3.80.10.10">
    <property type="entry name" value="Ribonuclease Inhibitor"/>
    <property type="match status" value="1"/>
</dbReference>
<comment type="caution">
    <text evidence="1">The sequence shown here is derived from an EMBL/GenBank/DDBJ whole genome shotgun (WGS) entry which is preliminary data.</text>
</comment>
<dbReference type="SUPFAM" id="SSF52058">
    <property type="entry name" value="L domain-like"/>
    <property type="match status" value="1"/>
</dbReference>
<accession>G4TWD0</accession>
<dbReference type="HOGENOM" id="CLU_618359_0_0_1"/>
<proteinExistence type="predicted"/>
<sequence>MLAHDGSGPWTKTPVEVWEHIIFFAVTLDASSNANFPIFDARCTPSIYLAFKRTCGDHHSQVYPSPAYTETERTRRTLRLVCRSWNAVVSQWQLRKRWLRLYASKEEIPDEMWMGALRIEFREASAPVNWEPEEVGLDRVTKWINRWSEIGPLRLQRLELLRVTVVTFHGIFAALCGASAALPHLRSLSLYIPNHYLGVTRRLSRHFPQLRHLTFDLNILSDGPLAWDVKQLKEAQNVKELERAMDDTLDLPNLETLFLFSASHLPTLRNWHLPNLRHVHIQPTHSYWDEIVHPFLLRHASTIQTLDLDDCTIGASGILTNTMHIDSKVFEEGFWDNFPSLQLLRCALQHITTAGLPGPKHPLRYIVDTDPISETSGFVHVLKTWVDGLPEGKYLDSIVLYGSYLSRRDFEYERGEVQRLLRLLRWNGTKLCNPAGKLWIEPL</sequence>
<dbReference type="InterPro" id="IPR032675">
    <property type="entry name" value="LRR_dom_sf"/>
</dbReference>
<evidence type="ECO:0000313" key="1">
    <source>
        <dbReference type="EMBL" id="CCA75623.1"/>
    </source>
</evidence>
<evidence type="ECO:0008006" key="3">
    <source>
        <dbReference type="Google" id="ProtNLM"/>
    </source>
</evidence>
<gene>
    <name evidence="1" type="ORF">PIIN_09614</name>
</gene>